<dbReference type="PANTHER" id="PTHR43420">
    <property type="entry name" value="ACETYLTRANSFERASE"/>
    <property type="match status" value="1"/>
</dbReference>
<dbReference type="Proteomes" id="UP000095662">
    <property type="component" value="Unassembled WGS sequence"/>
</dbReference>
<reference evidence="4 5" key="1">
    <citation type="submission" date="2015-09" db="EMBL/GenBank/DDBJ databases">
        <authorList>
            <consortium name="Pathogen Informatics"/>
        </authorList>
    </citation>
    <scope>NUCLEOTIDE SEQUENCE [LARGE SCALE GENOMIC DNA]</scope>
    <source>
        <strain evidence="4 5">2789STDY5834928</strain>
    </source>
</reference>
<dbReference type="CDD" id="cd04301">
    <property type="entry name" value="NAT_SF"/>
    <property type="match status" value="1"/>
</dbReference>
<gene>
    <name evidence="4" type="ORF">ERS852540_01985</name>
</gene>
<dbReference type="AlphaFoldDB" id="A0A174ZVC8"/>
<dbReference type="OrthoDB" id="9794566at2"/>
<keyword evidence="1 4" id="KW-0808">Transferase</keyword>
<dbReference type="PROSITE" id="PS51186">
    <property type="entry name" value="GNAT"/>
    <property type="match status" value="1"/>
</dbReference>
<proteinExistence type="predicted"/>
<protein>
    <submittedName>
        <fullName evidence="4">Ribosomal-protein-alanine N-acetyltransferase</fullName>
    </submittedName>
</protein>
<evidence type="ECO:0000313" key="5">
    <source>
        <dbReference type="Proteomes" id="UP000095662"/>
    </source>
</evidence>
<evidence type="ECO:0000256" key="2">
    <source>
        <dbReference type="ARBA" id="ARBA00023315"/>
    </source>
</evidence>
<dbReference type="InterPro" id="IPR050680">
    <property type="entry name" value="YpeA/RimI_acetyltransf"/>
</dbReference>
<evidence type="ECO:0000259" key="3">
    <source>
        <dbReference type="PROSITE" id="PS51186"/>
    </source>
</evidence>
<dbReference type="SUPFAM" id="SSF55729">
    <property type="entry name" value="Acyl-CoA N-acyltransferases (Nat)"/>
    <property type="match status" value="1"/>
</dbReference>
<dbReference type="EMBL" id="CZBY01000017">
    <property type="protein sequence ID" value="CUQ89707.1"/>
    <property type="molecule type" value="Genomic_DNA"/>
</dbReference>
<name>A0A174ZVC8_9FIRM</name>
<dbReference type="Pfam" id="PF00583">
    <property type="entry name" value="Acetyltransf_1"/>
    <property type="match status" value="1"/>
</dbReference>
<dbReference type="InterPro" id="IPR000182">
    <property type="entry name" value="GNAT_dom"/>
</dbReference>
<evidence type="ECO:0000313" key="4">
    <source>
        <dbReference type="EMBL" id="CUQ89707.1"/>
    </source>
</evidence>
<feature type="domain" description="N-acetyltransferase" evidence="3">
    <location>
        <begin position="1"/>
        <end position="151"/>
    </location>
</feature>
<evidence type="ECO:0000256" key="1">
    <source>
        <dbReference type="ARBA" id="ARBA00022679"/>
    </source>
</evidence>
<sequence length="152" mass="17733">MNIRTLNTGELNLLFQLFDYNDPDEMIAENTVDINERKIDIFGLFQEDRLIGEIRAAYVHNDERHAVRNKRVYLFAFRIHKDFQGRGYGQFLLNEVISTLSQKGYSEFTIGVEDDNETAVHIYSKLGFTQLVGKISEEYQGDSYEYGLYLRA</sequence>
<dbReference type="GO" id="GO:0016747">
    <property type="term" value="F:acyltransferase activity, transferring groups other than amino-acyl groups"/>
    <property type="evidence" value="ECO:0007669"/>
    <property type="project" value="InterPro"/>
</dbReference>
<organism evidence="4 5">
    <name type="scientific">[Eubacterium] siraeum</name>
    <dbReference type="NCBI Taxonomy" id="39492"/>
    <lineage>
        <taxon>Bacteria</taxon>
        <taxon>Bacillati</taxon>
        <taxon>Bacillota</taxon>
        <taxon>Clostridia</taxon>
        <taxon>Eubacteriales</taxon>
        <taxon>Oscillospiraceae</taxon>
        <taxon>Oscillospiraceae incertae sedis</taxon>
    </lineage>
</organism>
<dbReference type="STRING" id="39492.ERS852540_01985"/>
<accession>A0A174ZVC8</accession>
<dbReference type="InterPro" id="IPR016181">
    <property type="entry name" value="Acyl_CoA_acyltransferase"/>
</dbReference>
<keyword evidence="2" id="KW-0012">Acyltransferase</keyword>
<dbReference type="Gene3D" id="3.40.630.30">
    <property type="match status" value="1"/>
</dbReference>